<protein>
    <submittedName>
        <fullName evidence="2">Uncharacterized protein</fullName>
    </submittedName>
</protein>
<dbReference type="Proteomes" id="UP000428333">
    <property type="component" value="Linkage Group LG08"/>
</dbReference>
<comment type="caution">
    <text evidence="2">The sequence shown here is derived from an EMBL/GenBank/DDBJ whole genome shotgun (WGS) entry which is preliminary data.</text>
</comment>
<evidence type="ECO:0000313" key="2">
    <source>
        <dbReference type="EMBL" id="KAE9454082.1"/>
    </source>
</evidence>
<name>A0A6A4L9C1_9ERIC</name>
<accession>A0A6A4L9C1</accession>
<dbReference type="EMBL" id="QEFC01002151">
    <property type="protein sequence ID" value="KAE9454082.1"/>
    <property type="molecule type" value="Genomic_DNA"/>
</dbReference>
<feature type="non-terminal residue" evidence="2">
    <location>
        <position position="1"/>
    </location>
</feature>
<dbReference type="AlphaFoldDB" id="A0A6A4L9C1"/>
<feature type="region of interest" description="Disordered" evidence="1">
    <location>
        <begin position="1"/>
        <end position="68"/>
    </location>
</feature>
<keyword evidence="3" id="KW-1185">Reference proteome</keyword>
<evidence type="ECO:0000256" key="1">
    <source>
        <dbReference type="SAM" id="MobiDB-lite"/>
    </source>
</evidence>
<evidence type="ECO:0000313" key="3">
    <source>
        <dbReference type="Proteomes" id="UP000428333"/>
    </source>
</evidence>
<sequence>MDLGKLPEPESNARPGTRSRPFEIDLNETPLPSPREFLAAAEPVQPAGFSGEGRGDSSGNGSERCGEE</sequence>
<dbReference type="OrthoDB" id="1730616at2759"/>
<reference evidence="2 3" key="1">
    <citation type="journal article" date="2019" name="Genome Biol. Evol.">
        <title>The Rhododendron genome and chromosomal organization provide insight into shared whole-genome duplications across the heath family (Ericaceae).</title>
        <authorList>
            <person name="Soza V.L."/>
            <person name="Lindsley D."/>
            <person name="Waalkes A."/>
            <person name="Ramage E."/>
            <person name="Patwardhan R.P."/>
            <person name="Burton J.N."/>
            <person name="Adey A."/>
            <person name="Kumar A."/>
            <person name="Qiu R."/>
            <person name="Shendure J."/>
            <person name="Hall B."/>
        </authorList>
    </citation>
    <scope>NUCLEOTIDE SEQUENCE [LARGE SCALE GENOMIC DNA]</scope>
    <source>
        <strain evidence="2">RSF 1966-606</strain>
    </source>
</reference>
<organism evidence="2 3">
    <name type="scientific">Rhododendron williamsianum</name>
    <dbReference type="NCBI Taxonomy" id="262921"/>
    <lineage>
        <taxon>Eukaryota</taxon>
        <taxon>Viridiplantae</taxon>
        <taxon>Streptophyta</taxon>
        <taxon>Embryophyta</taxon>
        <taxon>Tracheophyta</taxon>
        <taxon>Spermatophyta</taxon>
        <taxon>Magnoliopsida</taxon>
        <taxon>eudicotyledons</taxon>
        <taxon>Gunneridae</taxon>
        <taxon>Pentapetalae</taxon>
        <taxon>asterids</taxon>
        <taxon>Ericales</taxon>
        <taxon>Ericaceae</taxon>
        <taxon>Ericoideae</taxon>
        <taxon>Rhodoreae</taxon>
        <taxon>Rhododendron</taxon>
    </lineage>
</organism>
<gene>
    <name evidence="2" type="ORF">C3L33_14010</name>
</gene>
<proteinExistence type="predicted"/>